<dbReference type="GO" id="GO:0050660">
    <property type="term" value="F:flavin adenine dinucleotide binding"/>
    <property type="evidence" value="ECO:0007669"/>
    <property type="project" value="TreeGrafter"/>
</dbReference>
<dbReference type="InterPro" id="IPR036188">
    <property type="entry name" value="FAD/NAD-bd_sf"/>
</dbReference>
<evidence type="ECO:0000256" key="4">
    <source>
        <dbReference type="SAM" id="SignalP"/>
    </source>
</evidence>
<dbReference type="InterPro" id="IPR037099">
    <property type="entry name" value="Fum_R/Succ_DH_flav-like_C_sf"/>
</dbReference>
<protein>
    <submittedName>
        <fullName evidence="7">Succinate dehydrogenase / fumarate reductase flavoprotein subunit</fullName>
    </submittedName>
</protein>
<reference evidence="7 8" key="1">
    <citation type="submission" date="2018-05" db="EMBL/GenBank/DDBJ databases">
        <title>The Hungate 1000. A catalogue of reference genomes from the rumen microbiome.</title>
        <authorList>
            <person name="Kelly W."/>
        </authorList>
    </citation>
    <scope>NUCLEOTIDE SEQUENCE [LARGE SCALE GENOMIC DNA]</scope>
    <source>
        <strain evidence="7 8">SAb67</strain>
    </source>
</reference>
<feature type="domain" description="Fumarate reductase/succinate dehydrogenase flavoprotein-like C-terminal" evidence="6">
    <location>
        <begin position="457"/>
        <end position="511"/>
    </location>
</feature>
<keyword evidence="1" id="KW-0285">Flavoprotein</keyword>
<evidence type="ECO:0000256" key="3">
    <source>
        <dbReference type="PIRSR" id="PIRSR630664-50"/>
    </source>
</evidence>
<dbReference type="SUPFAM" id="SSF46977">
    <property type="entry name" value="Succinate dehydrogenase/fumarate reductase flavoprotein C-terminal domain"/>
    <property type="match status" value="1"/>
</dbReference>
<evidence type="ECO:0000259" key="5">
    <source>
        <dbReference type="Pfam" id="PF00890"/>
    </source>
</evidence>
<dbReference type="InterPro" id="IPR027477">
    <property type="entry name" value="Succ_DH/fumarate_Rdtase_cat_sf"/>
</dbReference>
<sequence>MKKRKIVIIGAGVAGLSAALQAVSEGGEVVLVSSQPSERAQSVMAEGGINAAMDTKNENDSPEEHYKDTINAACGLADPNAVWNMTQAAPDIIRWLMDLGVQFNRSGFDEVDLRNFGGQKKKRTVFAQSDTGKQLTTALIDAVRKEEAAGNVKRLSHHSFQTLLLQGNVCLGCLIKDEYSSTVTELHSDAVIIASGGMHGLFGNTTGSLFNTGEVTAKLFRLGIPIANSEMIQYHPTTIECGGKRMLITEAVRAEGGKLFSLKNGKPYYFMQERYPELGDLTPRDITAREIWKERQNSEVFLDMTDIPDKVIAEKLSGIAADCMLYLHKDIRKEPVPVSPGIHYFMGGILVDEYHRTQINGLYAAGECCSQYHGANRLGGNSLLGAIYGGRIAAKYACSDECNIQKGQPIKADISDDSVTSDIQRLNQIMQNTLGVVRNEETLQKGLREIKEMSGSLALLGRAIIESAIARRESRGAHYREDYPLRNDRDYLKTTVARFDGDNIRILFENVPKRR</sequence>
<dbReference type="GO" id="GO:0009055">
    <property type="term" value="F:electron transfer activity"/>
    <property type="evidence" value="ECO:0007669"/>
    <property type="project" value="TreeGrafter"/>
</dbReference>
<dbReference type="PRINTS" id="PR00368">
    <property type="entry name" value="FADPNR"/>
</dbReference>
<dbReference type="GO" id="GO:0000104">
    <property type="term" value="F:succinate dehydrogenase activity"/>
    <property type="evidence" value="ECO:0007669"/>
    <property type="project" value="TreeGrafter"/>
</dbReference>
<accession>A0A315Y4R1</accession>
<dbReference type="Gene3D" id="3.50.50.60">
    <property type="entry name" value="FAD/NAD(P)-binding domain"/>
    <property type="match status" value="1"/>
</dbReference>
<feature type="active site" description="Proton acceptor" evidence="3">
    <location>
        <position position="284"/>
    </location>
</feature>
<feature type="domain" description="Fumarate reductase/succinate dehydrogenase flavoprotein-like C-terminal" evidence="6">
    <location>
        <begin position="424"/>
        <end position="454"/>
    </location>
</feature>
<dbReference type="EMBL" id="QGDI01000002">
    <property type="protein sequence ID" value="PWJ14799.1"/>
    <property type="molecule type" value="Genomic_DNA"/>
</dbReference>
<comment type="caution">
    <text evidence="7">The sequence shown here is derived from an EMBL/GenBank/DDBJ whole genome shotgun (WGS) entry which is preliminary data.</text>
</comment>
<dbReference type="PRINTS" id="PR00411">
    <property type="entry name" value="PNDRDTASEI"/>
</dbReference>
<dbReference type="GO" id="GO:0009061">
    <property type="term" value="P:anaerobic respiration"/>
    <property type="evidence" value="ECO:0007669"/>
    <property type="project" value="TreeGrafter"/>
</dbReference>
<dbReference type="Pfam" id="PF02910">
    <property type="entry name" value="Succ_DH_flav_C"/>
    <property type="match status" value="2"/>
</dbReference>
<dbReference type="Gene3D" id="3.90.700.10">
    <property type="entry name" value="Succinate dehydrogenase/fumarate reductase flavoprotein, catalytic domain"/>
    <property type="match status" value="1"/>
</dbReference>
<dbReference type="PANTHER" id="PTHR11632">
    <property type="entry name" value="SUCCINATE DEHYDROGENASE 2 FLAVOPROTEIN SUBUNIT"/>
    <property type="match status" value="1"/>
</dbReference>
<organism evidence="7 8">
    <name type="scientific">Ruminococcus flavefaciens</name>
    <dbReference type="NCBI Taxonomy" id="1265"/>
    <lineage>
        <taxon>Bacteria</taxon>
        <taxon>Bacillati</taxon>
        <taxon>Bacillota</taxon>
        <taxon>Clostridia</taxon>
        <taxon>Eubacteriales</taxon>
        <taxon>Oscillospiraceae</taxon>
        <taxon>Ruminococcus</taxon>
    </lineage>
</organism>
<dbReference type="InterPro" id="IPR015939">
    <property type="entry name" value="Fum_Rdtase/Succ_DH_flav-like_C"/>
</dbReference>
<proteinExistence type="predicted"/>
<evidence type="ECO:0000256" key="2">
    <source>
        <dbReference type="ARBA" id="ARBA00023002"/>
    </source>
</evidence>
<gene>
    <name evidence="7" type="ORF">IE37_00785</name>
</gene>
<dbReference type="Gene3D" id="1.20.58.100">
    <property type="entry name" value="Fumarate reductase/succinate dehydrogenase flavoprotein-like, C-terminal domain"/>
    <property type="match status" value="1"/>
</dbReference>
<evidence type="ECO:0000313" key="8">
    <source>
        <dbReference type="Proteomes" id="UP000245720"/>
    </source>
</evidence>
<dbReference type="GO" id="GO:0033765">
    <property type="term" value="F:steroid dehydrogenase activity, acting on the CH-CH group of donors"/>
    <property type="evidence" value="ECO:0007669"/>
    <property type="project" value="UniProtKB-ARBA"/>
</dbReference>
<dbReference type="Pfam" id="PF00890">
    <property type="entry name" value="FAD_binding_2"/>
    <property type="match status" value="1"/>
</dbReference>
<evidence type="ECO:0000313" key="7">
    <source>
        <dbReference type="EMBL" id="PWJ14799.1"/>
    </source>
</evidence>
<feature type="domain" description="FAD-dependent oxidoreductase 2 FAD-binding" evidence="5">
    <location>
        <begin position="6"/>
        <end position="383"/>
    </location>
</feature>
<name>A0A315Y4R1_RUMFL</name>
<evidence type="ECO:0000256" key="1">
    <source>
        <dbReference type="ARBA" id="ARBA00022630"/>
    </source>
</evidence>
<dbReference type="PANTHER" id="PTHR11632:SF53">
    <property type="entry name" value="SUCCINATE DEHYDROGENASE FLAVOPROTEIN SUBUNIT"/>
    <property type="match status" value="1"/>
</dbReference>
<feature type="chain" id="PRO_5038925461" evidence="4">
    <location>
        <begin position="23"/>
        <end position="515"/>
    </location>
</feature>
<keyword evidence="2" id="KW-0560">Oxidoreductase</keyword>
<dbReference type="SUPFAM" id="SSF51905">
    <property type="entry name" value="FAD/NAD(P)-binding domain"/>
    <property type="match status" value="1"/>
</dbReference>
<dbReference type="SUPFAM" id="SSF56425">
    <property type="entry name" value="Succinate dehydrogenase/fumarate reductase flavoprotein, catalytic domain"/>
    <property type="match status" value="1"/>
</dbReference>
<evidence type="ECO:0000259" key="6">
    <source>
        <dbReference type="Pfam" id="PF02910"/>
    </source>
</evidence>
<dbReference type="GO" id="GO:0005886">
    <property type="term" value="C:plasma membrane"/>
    <property type="evidence" value="ECO:0007669"/>
    <property type="project" value="TreeGrafter"/>
</dbReference>
<dbReference type="InterPro" id="IPR030664">
    <property type="entry name" value="SdhA/FrdA/AprA"/>
</dbReference>
<dbReference type="Proteomes" id="UP000245720">
    <property type="component" value="Unassembled WGS sequence"/>
</dbReference>
<keyword evidence="4" id="KW-0732">Signal</keyword>
<dbReference type="InterPro" id="IPR003953">
    <property type="entry name" value="FAD-dep_OxRdtase_2_FAD-bd"/>
</dbReference>
<dbReference type="AlphaFoldDB" id="A0A315Y4R1"/>
<dbReference type="RefSeq" id="WP_242978559.1">
    <property type="nucleotide sequence ID" value="NZ_QGDI01000002.1"/>
</dbReference>
<feature type="signal peptide" evidence="4">
    <location>
        <begin position="1"/>
        <end position="22"/>
    </location>
</feature>